<keyword evidence="2" id="KW-1133">Transmembrane helix</keyword>
<evidence type="ECO:0000313" key="3">
    <source>
        <dbReference type="EMBL" id="GEU36307.1"/>
    </source>
</evidence>
<feature type="transmembrane region" description="Helical" evidence="2">
    <location>
        <begin position="204"/>
        <end position="226"/>
    </location>
</feature>
<feature type="compositionally biased region" description="Basic and acidic residues" evidence="1">
    <location>
        <begin position="56"/>
        <end position="77"/>
    </location>
</feature>
<protein>
    <submittedName>
        <fullName evidence="3">Uncharacterized protein</fullName>
    </submittedName>
</protein>
<gene>
    <name evidence="3" type="ORF">Tci_008285</name>
</gene>
<accession>A0A6L2JIA6</accession>
<feature type="compositionally biased region" description="Pro residues" evidence="1">
    <location>
        <begin position="30"/>
        <end position="45"/>
    </location>
</feature>
<sequence length="455" mass="50216">MAQPPNGPYPNQPPPNANQPTPNDPNANQPYPPNGAYPPAQPGQPPYGNEYYSNGNDKKDKEHKDKDKDHKDKDHKDKKDKKKKKKKKKNKGIGGALLDFGAGVGAALLGVALGEELAADDGGGGSNPSCEKEYGNSDYDNQVDPFLFYSLDIRNRSSAVTVFIGQNNNMQFVGFEVGRLLHWVSHDTTTTPSPQLSYMPPTSLLPPFMVCGVVGWLVTLLSLGGCMSSCLKPWRSHTLLSRPEILNLCLAFSLRRSAYAYDLEGILFHAADFFVATVHGVWRCWSVGDVVELSHGGSHTLLSRSEISKLCLAFSLRRSAYVYDIDIADRLLPTHDTPSGIPRTMRTTQIALRVIVSWQIRDRITKVYHINLQIAKVFEQIGAFYRENETVSAIMYKDEKFHVAMIELVNIGYGVNPQVRFASMIDIAQPADGSVCISDNGCVQLAEALTVDKCV</sequence>
<evidence type="ECO:0000256" key="1">
    <source>
        <dbReference type="SAM" id="MobiDB-lite"/>
    </source>
</evidence>
<keyword evidence="2" id="KW-0472">Membrane</keyword>
<dbReference type="EMBL" id="BKCJ010000795">
    <property type="protein sequence ID" value="GEU36307.1"/>
    <property type="molecule type" value="Genomic_DNA"/>
</dbReference>
<feature type="region of interest" description="Disordered" evidence="1">
    <location>
        <begin position="1"/>
        <end position="96"/>
    </location>
</feature>
<feature type="compositionally biased region" description="Basic residues" evidence="1">
    <location>
        <begin position="78"/>
        <end position="91"/>
    </location>
</feature>
<comment type="caution">
    <text evidence="3">The sequence shown here is derived from an EMBL/GenBank/DDBJ whole genome shotgun (WGS) entry which is preliminary data.</text>
</comment>
<feature type="compositionally biased region" description="Pro residues" evidence="1">
    <location>
        <begin position="1"/>
        <end position="17"/>
    </location>
</feature>
<name>A0A6L2JIA6_TANCI</name>
<dbReference type="AlphaFoldDB" id="A0A6L2JIA6"/>
<proteinExistence type="predicted"/>
<keyword evidence="2" id="KW-0812">Transmembrane</keyword>
<organism evidence="3">
    <name type="scientific">Tanacetum cinerariifolium</name>
    <name type="common">Dalmatian daisy</name>
    <name type="synonym">Chrysanthemum cinerariifolium</name>
    <dbReference type="NCBI Taxonomy" id="118510"/>
    <lineage>
        <taxon>Eukaryota</taxon>
        <taxon>Viridiplantae</taxon>
        <taxon>Streptophyta</taxon>
        <taxon>Embryophyta</taxon>
        <taxon>Tracheophyta</taxon>
        <taxon>Spermatophyta</taxon>
        <taxon>Magnoliopsida</taxon>
        <taxon>eudicotyledons</taxon>
        <taxon>Gunneridae</taxon>
        <taxon>Pentapetalae</taxon>
        <taxon>asterids</taxon>
        <taxon>campanulids</taxon>
        <taxon>Asterales</taxon>
        <taxon>Asteraceae</taxon>
        <taxon>Asteroideae</taxon>
        <taxon>Anthemideae</taxon>
        <taxon>Anthemidinae</taxon>
        <taxon>Tanacetum</taxon>
    </lineage>
</organism>
<reference evidence="3" key="1">
    <citation type="journal article" date="2019" name="Sci. Rep.">
        <title>Draft genome of Tanacetum cinerariifolium, the natural source of mosquito coil.</title>
        <authorList>
            <person name="Yamashiro T."/>
            <person name="Shiraishi A."/>
            <person name="Satake H."/>
            <person name="Nakayama K."/>
        </authorList>
    </citation>
    <scope>NUCLEOTIDE SEQUENCE</scope>
</reference>
<feature type="compositionally biased region" description="Low complexity" evidence="1">
    <location>
        <begin position="18"/>
        <end position="29"/>
    </location>
</feature>
<evidence type="ECO:0000256" key="2">
    <source>
        <dbReference type="SAM" id="Phobius"/>
    </source>
</evidence>
<feature type="transmembrane region" description="Helical" evidence="2">
    <location>
        <begin position="92"/>
        <end position="113"/>
    </location>
</feature>
<feature type="region of interest" description="Disordered" evidence="1">
    <location>
        <begin position="118"/>
        <end position="137"/>
    </location>
</feature>